<evidence type="ECO:0000313" key="2">
    <source>
        <dbReference type="EMBL" id="GJT41634.1"/>
    </source>
</evidence>
<reference evidence="2" key="1">
    <citation type="journal article" date="2022" name="Int. J. Mol. Sci.">
        <title>Draft Genome of Tanacetum Coccineum: Genomic Comparison of Closely Related Tanacetum-Family Plants.</title>
        <authorList>
            <person name="Yamashiro T."/>
            <person name="Shiraishi A."/>
            <person name="Nakayama K."/>
            <person name="Satake H."/>
        </authorList>
    </citation>
    <scope>NUCLEOTIDE SEQUENCE</scope>
</reference>
<dbReference type="Proteomes" id="UP001151760">
    <property type="component" value="Unassembled WGS sequence"/>
</dbReference>
<feature type="compositionally biased region" description="Basic and acidic residues" evidence="1">
    <location>
        <begin position="21"/>
        <end position="34"/>
    </location>
</feature>
<evidence type="ECO:0000313" key="3">
    <source>
        <dbReference type="Proteomes" id="UP001151760"/>
    </source>
</evidence>
<organism evidence="2 3">
    <name type="scientific">Tanacetum coccineum</name>
    <dbReference type="NCBI Taxonomy" id="301880"/>
    <lineage>
        <taxon>Eukaryota</taxon>
        <taxon>Viridiplantae</taxon>
        <taxon>Streptophyta</taxon>
        <taxon>Embryophyta</taxon>
        <taxon>Tracheophyta</taxon>
        <taxon>Spermatophyta</taxon>
        <taxon>Magnoliopsida</taxon>
        <taxon>eudicotyledons</taxon>
        <taxon>Gunneridae</taxon>
        <taxon>Pentapetalae</taxon>
        <taxon>asterids</taxon>
        <taxon>campanulids</taxon>
        <taxon>Asterales</taxon>
        <taxon>Asteraceae</taxon>
        <taxon>Asteroideae</taxon>
        <taxon>Anthemideae</taxon>
        <taxon>Anthemidinae</taxon>
        <taxon>Tanacetum</taxon>
    </lineage>
</organism>
<proteinExistence type="predicted"/>
<gene>
    <name evidence="2" type="ORF">Tco_0941499</name>
</gene>
<evidence type="ECO:0000256" key="1">
    <source>
        <dbReference type="SAM" id="MobiDB-lite"/>
    </source>
</evidence>
<comment type="caution">
    <text evidence="2">The sequence shown here is derived from an EMBL/GenBank/DDBJ whole genome shotgun (WGS) entry which is preliminary data.</text>
</comment>
<name>A0ABQ5DXQ4_9ASTR</name>
<reference evidence="2" key="2">
    <citation type="submission" date="2022-01" db="EMBL/GenBank/DDBJ databases">
        <authorList>
            <person name="Yamashiro T."/>
            <person name="Shiraishi A."/>
            <person name="Satake H."/>
            <person name="Nakayama K."/>
        </authorList>
    </citation>
    <scope>NUCLEOTIDE SEQUENCE</scope>
</reference>
<feature type="compositionally biased region" description="Basic and acidic residues" evidence="1">
    <location>
        <begin position="1"/>
        <end position="13"/>
    </location>
</feature>
<keyword evidence="3" id="KW-1185">Reference proteome</keyword>
<accession>A0ABQ5DXQ4</accession>
<sequence>MEALSRKDAKDEGPTVEDEDPAARDEGFATGDEARVEEYAEPEGLAAGLLDVELRHGIIQSLSETKQFFGHDKEDPMLHSRLPSTDHHNDGPQCFQCLRLSLCFFHSLSMGAAPNMARKRTPTIYSNLGTDLGMSHTLELSDCINFDTFLNALNINDQDSLNSAAVHVQRQEEPKLCSRRLAPSKRELKLCYLRWCQFSPKCPSHYGILRYSANPNLYDHVNPATKRTIDQSAGGKIRDGNAKESWAILKDLALYGNESWNDPRDFAKPVKAISLPQDVLKTSDRHLIELENQVQCLTEAHLASKKHVQVNKVTSLCEICSGPHDTQYCMENIE</sequence>
<protein>
    <recommendedName>
        <fullName evidence="4">MAK10-like protein</fullName>
    </recommendedName>
</protein>
<feature type="region of interest" description="Disordered" evidence="1">
    <location>
        <begin position="1"/>
        <end position="34"/>
    </location>
</feature>
<evidence type="ECO:0008006" key="4">
    <source>
        <dbReference type="Google" id="ProtNLM"/>
    </source>
</evidence>
<dbReference type="EMBL" id="BQNB010015578">
    <property type="protein sequence ID" value="GJT41634.1"/>
    <property type="molecule type" value="Genomic_DNA"/>
</dbReference>